<dbReference type="OrthoDB" id="9813394at2"/>
<keyword evidence="3" id="KW-0597">Phosphoprotein</keyword>
<dbReference type="PROSITE" id="PS50109">
    <property type="entry name" value="HIS_KIN"/>
    <property type="match status" value="1"/>
</dbReference>
<dbReference type="Pfam" id="PF02518">
    <property type="entry name" value="HATPase_c"/>
    <property type="match status" value="1"/>
</dbReference>
<dbReference type="SUPFAM" id="SSF55874">
    <property type="entry name" value="ATPase domain of HSP90 chaperone/DNA topoisomerase II/histidine kinase"/>
    <property type="match status" value="1"/>
</dbReference>
<sequence length="485" mass="55286">MHNIMFFLIMLFIYSTLALISIVFSTIYSKKYIGLISVSHVLGIFTVIFSILNNIIKLNPIINSVTVIFFLATNFVAILALFNFMNIRIKSSCKYIAIIITLIDIISLNFIPSLSVFIHKVLIMSIYIFIGILVLKSNNNNISKKCLGISCIVFPISQIIFEILMISVIDNGFNLDLALYVIQSLACSLFLILITLDNERKDFNKHVNILEEKVKDKDEIINRANEIDKMKMEFLANISHELRTPVNVIFSSIQLVELDLNKNNLSSNRKTLNYLKIMKQNCYRLIKLSNNFIDMSKIEAGFMELNLHNVEIVKVIEDITLSIVPFAEERGINIIFDTEIEEKIIACDVEKIERVMLNLLSNAIKFTPKDGEIEVYMYESDNNLYISVKDNGIGIPKYMQDRIFDRFTQVKDGLLKENEGSGIGLSLVKYLVEMHGGRVILESDMNKGCKFSIILPCNIIKGEDIGNFNDNGIGMKKIEIEFSDL</sequence>
<evidence type="ECO:0000259" key="11">
    <source>
        <dbReference type="PROSITE" id="PS50109"/>
    </source>
</evidence>
<reference evidence="12 13" key="1">
    <citation type="submission" date="2012-01" db="EMBL/GenBank/DDBJ databases">
        <title>Complete sequence of chromosome of Clostridium pasteurianum BC1.</title>
        <authorList>
            <consortium name="US DOE Joint Genome Institute"/>
            <person name="Lucas S."/>
            <person name="Han J."/>
            <person name="Lapidus A."/>
            <person name="Cheng J.-F."/>
            <person name="Goodwin L."/>
            <person name="Pitluck S."/>
            <person name="Peters L."/>
            <person name="Mikhailova N."/>
            <person name="Teshima H."/>
            <person name="Detter J.C."/>
            <person name="Han C."/>
            <person name="Tapia R."/>
            <person name="Land M."/>
            <person name="Hauser L."/>
            <person name="Kyrpides N."/>
            <person name="Ivanova N."/>
            <person name="Pagani I."/>
            <person name="Dunn J."/>
            <person name="Taghavi S."/>
            <person name="Francis A."/>
            <person name="van der Lelie D."/>
            <person name="Woyke T."/>
        </authorList>
    </citation>
    <scope>NUCLEOTIDE SEQUENCE [LARGE SCALE GENOMIC DNA]</scope>
    <source>
        <strain evidence="12 13">BC1</strain>
    </source>
</reference>
<dbReference type="PRINTS" id="PR00344">
    <property type="entry name" value="BCTRLSENSOR"/>
</dbReference>
<evidence type="ECO:0000256" key="8">
    <source>
        <dbReference type="ARBA" id="ARBA00023012"/>
    </source>
</evidence>
<feature type="transmembrane region" description="Helical" evidence="10">
    <location>
        <begin position="6"/>
        <end position="25"/>
    </location>
</feature>
<comment type="catalytic activity">
    <reaction evidence="1">
        <text>ATP + protein L-histidine = ADP + protein N-phospho-L-histidine.</text>
        <dbReference type="EC" id="2.7.13.3"/>
    </reaction>
</comment>
<dbReference type="InterPro" id="IPR036890">
    <property type="entry name" value="HATPase_C_sf"/>
</dbReference>
<keyword evidence="13" id="KW-1185">Reference proteome</keyword>
<dbReference type="SMART" id="SM00388">
    <property type="entry name" value="HisKA"/>
    <property type="match status" value="1"/>
</dbReference>
<dbReference type="Proteomes" id="UP000013523">
    <property type="component" value="Chromosome"/>
</dbReference>
<keyword evidence="5" id="KW-0547">Nucleotide-binding</keyword>
<evidence type="ECO:0000256" key="5">
    <source>
        <dbReference type="ARBA" id="ARBA00022741"/>
    </source>
</evidence>
<dbReference type="HOGENOM" id="CLU_000445_89_20_9"/>
<dbReference type="SMART" id="SM00387">
    <property type="entry name" value="HATPase_c"/>
    <property type="match status" value="1"/>
</dbReference>
<evidence type="ECO:0000256" key="6">
    <source>
        <dbReference type="ARBA" id="ARBA00022777"/>
    </source>
</evidence>
<feature type="transmembrane region" description="Helical" evidence="10">
    <location>
        <begin position="94"/>
        <end position="111"/>
    </location>
</feature>
<evidence type="ECO:0000256" key="4">
    <source>
        <dbReference type="ARBA" id="ARBA00022679"/>
    </source>
</evidence>
<keyword evidence="4" id="KW-0808">Transferase</keyword>
<protein>
    <recommendedName>
        <fullName evidence="2">histidine kinase</fullName>
        <ecNumber evidence="2">2.7.13.3</ecNumber>
    </recommendedName>
</protein>
<dbReference type="InterPro" id="IPR003594">
    <property type="entry name" value="HATPase_dom"/>
</dbReference>
<feature type="coiled-coil region" evidence="9">
    <location>
        <begin position="193"/>
        <end position="227"/>
    </location>
</feature>
<dbReference type="EMBL" id="CP003261">
    <property type="protein sequence ID" value="AGK98822.1"/>
    <property type="molecule type" value="Genomic_DNA"/>
</dbReference>
<keyword evidence="10" id="KW-0812">Transmembrane</keyword>
<dbReference type="KEGG" id="cpas:Clopa_4082"/>
<dbReference type="PANTHER" id="PTHR43547:SF2">
    <property type="entry name" value="HYBRID SIGNAL TRANSDUCTION HISTIDINE KINASE C"/>
    <property type="match status" value="1"/>
</dbReference>
<feature type="transmembrane region" description="Helical" evidence="10">
    <location>
        <begin position="147"/>
        <end position="169"/>
    </location>
</feature>
<dbReference type="eggNOG" id="COG5002">
    <property type="taxonomic scope" value="Bacteria"/>
</dbReference>
<dbReference type="STRING" id="86416.Clopa_4082"/>
<evidence type="ECO:0000313" key="13">
    <source>
        <dbReference type="Proteomes" id="UP000013523"/>
    </source>
</evidence>
<dbReference type="GO" id="GO:0000155">
    <property type="term" value="F:phosphorelay sensor kinase activity"/>
    <property type="evidence" value="ECO:0007669"/>
    <property type="project" value="InterPro"/>
</dbReference>
<feature type="transmembrane region" description="Helical" evidence="10">
    <location>
        <begin position="175"/>
        <end position="196"/>
    </location>
</feature>
<accession>R4K6K7</accession>
<dbReference type="Pfam" id="PF00512">
    <property type="entry name" value="HisKA"/>
    <property type="match status" value="1"/>
</dbReference>
<feature type="domain" description="Histidine kinase" evidence="11">
    <location>
        <begin position="237"/>
        <end position="459"/>
    </location>
</feature>
<keyword evidence="6 12" id="KW-0418">Kinase</keyword>
<dbReference type="GO" id="GO:0005524">
    <property type="term" value="F:ATP binding"/>
    <property type="evidence" value="ECO:0007669"/>
    <property type="project" value="UniProtKB-KW"/>
</dbReference>
<keyword evidence="8" id="KW-0902">Two-component regulatory system</keyword>
<keyword evidence="10" id="KW-0472">Membrane</keyword>
<evidence type="ECO:0000256" key="1">
    <source>
        <dbReference type="ARBA" id="ARBA00000085"/>
    </source>
</evidence>
<evidence type="ECO:0000256" key="10">
    <source>
        <dbReference type="SAM" id="Phobius"/>
    </source>
</evidence>
<dbReference type="InterPro" id="IPR005467">
    <property type="entry name" value="His_kinase_dom"/>
</dbReference>
<evidence type="ECO:0000256" key="7">
    <source>
        <dbReference type="ARBA" id="ARBA00022840"/>
    </source>
</evidence>
<keyword evidence="9" id="KW-0175">Coiled coil</keyword>
<dbReference type="Gene3D" id="1.10.287.130">
    <property type="match status" value="1"/>
</dbReference>
<dbReference type="InterPro" id="IPR003661">
    <property type="entry name" value="HisK_dim/P_dom"/>
</dbReference>
<keyword evidence="10" id="KW-1133">Transmembrane helix</keyword>
<proteinExistence type="predicted"/>
<dbReference type="PANTHER" id="PTHR43547">
    <property type="entry name" value="TWO-COMPONENT HISTIDINE KINASE"/>
    <property type="match status" value="1"/>
</dbReference>
<evidence type="ECO:0000313" key="12">
    <source>
        <dbReference type="EMBL" id="AGK98822.1"/>
    </source>
</evidence>
<dbReference type="FunFam" id="3.30.565.10:FF:000037">
    <property type="entry name" value="Hybrid sensor histidine kinase/response regulator"/>
    <property type="match status" value="1"/>
</dbReference>
<dbReference type="CDD" id="cd00082">
    <property type="entry name" value="HisKA"/>
    <property type="match status" value="1"/>
</dbReference>
<gene>
    <name evidence="12" type="ORF">Clopa_4082</name>
</gene>
<feature type="transmembrane region" description="Helical" evidence="10">
    <location>
        <begin position="61"/>
        <end position="82"/>
    </location>
</feature>
<dbReference type="EC" id="2.7.13.3" evidence="2"/>
<feature type="transmembrane region" description="Helical" evidence="10">
    <location>
        <begin position="117"/>
        <end position="135"/>
    </location>
</feature>
<evidence type="ECO:0000256" key="9">
    <source>
        <dbReference type="SAM" id="Coils"/>
    </source>
</evidence>
<keyword evidence="7" id="KW-0067">ATP-binding</keyword>
<dbReference type="AlphaFoldDB" id="R4K6K7"/>
<dbReference type="RefSeq" id="WP_015617097.1">
    <property type="nucleotide sequence ID" value="NC_021182.1"/>
</dbReference>
<dbReference type="InterPro" id="IPR004358">
    <property type="entry name" value="Sig_transdc_His_kin-like_C"/>
</dbReference>
<feature type="transmembrane region" description="Helical" evidence="10">
    <location>
        <begin position="32"/>
        <end position="55"/>
    </location>
</feature>
<dbReference type="PATRIC" id="fig|86416.3.peg.4079"/>
<evidence type="ECO:0000256" key="2">
    <source>
        <dbReference type="ARBA" id="ARBA00012438"/>
    </source>
</evidence>
<dbReference type="SUPFAM" id="SSF47384">
    <property type="entry name" value="Homodimeric domain of signal transducing histidine kinase"/>
    <property type="match status" value="1"/>
</dbReference>
<organism evidence="12 13">
    <name type="scientific">Clostridium pasteurianum BC1</name>
    <dbReference type="NCBI Taxonomy" id="86416"/>
    <lineage>
        <taxon>Bacteria</taxon>
        <taxon>Bacillati</taxon>
        <taxon>Bacillota</taxon>
        <taxon>Clostridia</taxon>
        <taxon>Eubacteriales</taxon>
        <taxon>Clostridiaceae</taxon>
        <taxon>Clostridium</taxon>
    </lineage>
</organism>
<dbReference type="InterPro" id="IPR036097">
    <property type="entry name" value="HisK_dim/P_sf"/>
</dbReference>
<dbReference type="CDD" id="cd00075">
    <property type="entry name" value="HATPase"/>
    <property type="match status" value="1"/>
</dbReference>
<evidence type="ECO:0000256" key="3">
    <source>
        <dbReference type="ARBA" id="ARBA00022553"/>
    </source>
</evidence>
<dbReference type="Gene3D" id="3.30.565.10">
    <property type="entry name" value="Histidine kinase-like ATPase, C-terminal domain"/>
    <property type="match status" value="1"/>
</dbReference>
<name>R4K6K7_CLOPA</name>